<organism evidence="1 2">
    <name type="scientific">Vaccinium darrowii</name>
    <dbReference type="NCBI Taxonomy" id="229202"/>
    <lineage>
        <taxon>Eukaryota</taxon>
        <taxon>Viridiplantae</taxon>
        <taxon>Streptophyta</taxon>
        <taxon>Embryophyta</taxon>
        <taxon>Tracheophyta</taxon>
        <taxon>Spermatophyta</taxon>
        <taxon>Magnoliopsida</taxon>
        <taxon>eudicotyledons</taxon>
        <taxon>Gunneridae</taxon>
        <taxon>Pentapetalae</taxon>
        <taxon>asterids</taxon>
        <taxon>Ericales</taxon>
        <taxon>Ericaceae</taxon>
        <taxon>Vaccinioideae</taxon>
        <taxon>Vaccinieae</taxon>
        <taxon>Vaccinium</taxon>
    </lineage>
</organism>
<name>A0ACB7YUN3_9ERIC</name>
<comment type="caution">
    <text evidence="1">The sequence shown here is derived from an EMBL/GenBank/DDBJ whole genome shotgun (WGS) entry which is preliminary data.</text>
</comment>
<sequence length="398" mass="45314">MEGEIYYPNYTLEREISNLIKVWISVVVSLCYCYVSAKFIPRGMPRFFSFIPVVSLFFALPLKLHSVQLGGNTAFFIAWLSNFKLLLLAFGEGPLSDPSLSPLRFIAVACFPIRIEKTQDGQNPPTKLENSPKSRKDGHNSQNPPPNGQNRDNPGRETNKEGNKSVWNYAVKIVLLALFLRIYEYSDRMHSKVILVIYCFHIYFSLEIVLATAAVVARALFGLELEPHFNDPYLSTSLQDFWGRRWNLVVSRTLRPTVYEPILCVSARFMSRKWAALPAVMCTFVVSALMHELMFFYMGRVWPTWEITWFFLLHGACLVVEIGIKKVFKDGCRLPRVIATPMTVGFVMVTGFWLFFPQFLRCKADVRGLNEYALAGAFAKDVVNRVVKLGNFGAAGRV</sequence>
<evidence type="ECO:0000313" key="2">
    <source>
        <dbReference type="Proteomes" id="UP000828048"/>
    </source>
</evidence>
<evidence type="ECO:0000313" key="1">
    <source>
        <dbReference type="EMBL" id="KAH7856564.1"/>
    </source>
</evidence>
<keyword evidence="2" id="KW-1185">Reference proteome</keyword>
<dbReference type="EMBL" id="CM037153">
    <property type="protein sequence ID" value="KAH7856564.1"/>
    <property type="molecule type" value="Genomic_DNA"/>
</dbReference>
<accession>A0ACB7YUN3</accession>
<proteinExistence type="predicted"/>
<dbReference type="Proteomes" id="UP000828048">
    <property type="component" value="Chromosome 3"/>
</dbReference>
<protein>
    <submittedName>
        <fullName evidence="1">Uncharacterized protein</fullName>
    </submittedName>
</protein>
<reference evidence="1 2" key="1">
    <citation type="journal article" date="2021" name="Hortic Res">
        <title>High-quality reference genome and annotation aids understanding of berry development for evergreen blueberry (Vaccinium darrowii).</title>
        <authorList>
            <person name="Yu J."/>
            <person name="Hulse-Kemp A.M."/>
            <person name="Babiker E."/>
            <person name="Staton M."/>
        </authorList>
    </citation>
    <scope>NUCLEOTIDE SEQUENCE [LARGE SCALE GENOMIC DNA]</scope>
    <source>
        <strain evidence="2">cv. NJ 8807/NJ 8810</strain>
        <tissue evidence="1">Young leaf</tissue>
    </source>
</reference>
<gene>
    <name evidence="1" type="ORF">Vadar_002890</name>
</gene>